<feature type="compositionally biased region" description="Basic and acidic residues" evidence="2">
    <location>
        <begin position="203"/>
        <end position="214"/>
    </location>
</feature>
<evidence type="ECO:0000313" key="4">
    <source>
        <dbReference type="EMBL" id="NMC64130.1"/>
    </source>
</evidence>
<evidence type="ECO:0000256" key="1">
    <source>
        <dbReference type="SAM" id="Coils"/>
    </source>
</evidence>
<evidence type="ECO:0008006" key="6">
    <source>
        <dbReference type="Google" id="ProtNLM"/>
    </source>
</evidence>
<dbReference type="AlphaFoldDB" id="A0A7X9FTP5"/>
<proteinExistence type="predicted"/>
<feature type="transmembrane region" description="Helical" evidence="3">
    <location>
        <begin position="21"/>
        <end position="41"/>
    </location>
</feature>
<organism evidence="4 5">
    <name type="scientific">SAR324 cluster bacterium</name>
    <dbReference type="NCBI Taxonomy" id="2024889"/>
    <lineage>
        <taxon>Bacteria</taxon>
        <taxon>Deltaproteobacteria</taxon>
        <taxon>SAR324 cluster</taxon>
    </lineage>
</organism>
<dbReference type="PANTHER" id="PTHR40278:SF1">
    <property type="entry name" value="DNA UTILIZATION PROTEIN HOFN"/>
    <property type="match status" value="1"/>
</dbReference>
<dbReference type="InterPro" id="IPR007813">
    <property type="entry name" value="PilN"/>
</dbReference>
<dbReference type="InterPro" id="IPR052534">
    <property type="entry name" value="Extracell_DNA_Util/SecSys_Comp"/>
</dbReference>
<keyword evidence="3" id="KW-0812">Transmembrane</keyword>
<sequence length="333" mass="36577">MIKINLLGAETSTDTSGTLQIFLYLLSLVATVIVCFVIYSFDSSAVAKLEKENANLQGQLDKLKEQTKEVRDLETRRQELRRIAGAIGKLKVIQVGPVKILSAINEALPAKVWIREISDKDGEVIINGIALDDFSVSSFLKNLSSVDIFKSVDLELSASTNLLQVAAFNAFESSLLRYVIPVEEKKALLSQIKKEAEKQGLRAAEEQPHIDKWKQAANSANSRGRGSGGSVKSEAGNVAVQSDYNAMDYREGDPNRRILGFGTRNYTKDPTIYIWSSLEESDGKSFRIRISTDFLKPEGISLADTEPTPASGKGGVSKSLTQVPKIPPREVKR</sequence>
<protein>
    <recommendedName>
        <fullName evidence="6">Fimbrial assembly protein</fullName>
    </recommendedName>
</protein>
<feature type="coiled-coil region" evidence="1">
    <location>
        <begin position="46"/>
        <end position="83"/>
    </location>
</feature>
<name>A0A7X9FTP5_9DELT</name>
<keyword evidence="1" id="KW-0175">Coiled coil</keyword>
<keyword evidence="3" id="KW-1133">Transmembrane helix</keyword>
<dbReference type="PANTHER" id="PTHR40278">
    <property type="entry name" value="DNA UTILIZATION PROTEIN HOFN"/>
    <property type="match status" value="1"/>
</dbReference>
<dbReference type="Proteomes" id="UP000524246">
    <property type="component" value="Unassembled WGS sequence"/>
</dbReference>
<keyword evidence="3" id="KW-0472">Membrane</keyword>
<feature type="region of interest" description="Disordered" evidence="2">
    <location>
        <begin position="203"/>
        <end position="237"/>
    </location>
</feature>
<evidence type="ECO:0000313" key="5">
    <source>
        <dbReference type="Proteomes" id="UP000524246"/>
    </source>
</evidence>
<feature type="region of interest" description="Disordered" evidence="2">
    <location>
        <begin position="299"/>
        <end position="333"/>
    </location>
</feature>
<accession>A0A7X9FTP5</accession>
<reference evidence="4 5" key="1">
    <citation type="journal article" date="2020" name="Biotechnol. Biofuels">
        <title>New insights from the biogas microbiome by comprehensive genome-resolved metagenomics of nearly 1600 species originating from multiple anaerobic digesters.</title>
        <authorList>
            <person name="Campanaro S."/>
            <person name="Treu L."/>
            <person name="Rodriguez-R L.M."/>
            <person name="Kovalovszki A."/>
            <person name="Ziels R.M."/>
            <person name="Maus I."/>
            <person name="Zhu X."/>
            <person name="Kougias P.G."/>
            <person name="Basile A."/>
            <person name="Luo G."/>
            <person name="Schluter A."/>
            <person name="Konstantinidis K.T."/>
            <person name="Angelidaki I."/>
        </authorList>
    </citation>
    <scope>NUCLEOTIDE SEQUENCE [LARGE SCALE GENOMIC DNA]</scope>
    <source>
        <strain evidence="4">AS27yjCOA_65</strain>
    </source>
</reference>
<evidence type="ECO:0000256" key="3">
    <source>
        <dbReference type="SAM" id="Phobius"/>
    </source>
</evidence>
<comment type="caution">
    <text evidence="4">The sequence shown here is derived from an EMBL/GenBank/DDBJ whole genome shotgun (WGS) entry which is preliminary data.</text>
</comment>
<evidence type="ECO:0000256" key="2">
    <source>
        <dbReference type="SAM" id="MobiDB-lite"/>
    </source>
</evidence>
<gene>
    <name evidence="4" type="ORF">GYA55_13280</name>
</gene>
<dbReference type="EMBL" id="JAAZON010000606">
    <property type="protein sequence ID" value="NMC64130.1"/>
    <property type="molecule type" value="Genomic_DNA"/>
</dbReference>
<dbReference type="Pfam" id="PF05137">
    <property type="entry name" value="PilN"/>
    <property type="match status" value="1"/>
</dbReference>